<feature type="region of interest" description="Disordered" evidence="1">
    <location>
        <begin position="1"/>
        <end position="21"/>
    </location>
</feature>
<gene>
    <name evidence="3" type="ORF">V7S43_015836</name>
</gene>
<comment type="caution">
    <text evidence="3">The sequence shown here is derived from an EMBL/GenBank/DDBJ whole genome shotgun (WGS) entry which is preliminary data.</text>
</comment>
<dbReference type="InterPro" id="IPR035699">
    <property type="entry name" value="AAA_6"/>
</dbReference>
<dbReference type="PANTHER" id="PTHR22878">
    <property type="entry name" value="DYNEIN HEAVY CHAIN 6, AXONEMAL-LIKE-RELATED"/>
    <property type="match status" value="1"/>
</dbReference>
<dbReference type="EMBL" id="JBIMZQ010000048">
    <property type="protein sequence ID" value="KAL3659258.1"/>
    <property type="molecule type" value="Genomic_DNA"/>
</dbReference>
<reference evidence="3 4" key="1">
    <citation type="submission" date="2024-09" db="EMBL/GenBank/DDBJ databases">
        <title>Genome sequencing and assembly of Phytophthora oleae, isolate VK10A, causative agent of rot of olive drupes.</title>
        <authorList>
            <person name="Conti Taguali S."/>
            <person name="Riolo M."/>
            <person name="La Spada F."/>
            <person name="Cacciola S.O."/>
            <person name="Dionisio G."/>
        </authorList>
    </citation>
    <scope>NUCLEOTIDE SEQUENCE [LARGE SCALE GENOMIC DNA]</scope>
    <source>
        <strain evidence="3 4">VK10A</strain>
    </source>
</reference>
<dbReference type="PANTHER" id="PTHR22878:SF68">
    <property type="entry name" value="DYNEIN HEAVY CHAIN 6, AXONEMAL-LIKE"/>
    <property type="match status" value="1"/>
</dbReference>
<feature type="domain" description="Dynein heavy chain hydrolytic ATP-binding dynein motor region" evidence="2">
    <location>
        <begin position="160"/>
        <end position="211"/>
    </location>
</feature>
<evidence type="ECO:0000313" key="4">
    <source>
        <dbReference type="Proteomes" id="UP001632037"/>
    </source>
</evidence>
<accession>A0ABD3EXT0</accession>
<feature type="domain" description="Dynein heavy chain hydrolytic ATP-binding dynein motor region" evidence="2">
    <location>
        <begin position="22"/>
        <end position="96"/>
    </location>
</feature>
<dbReference type="Proteomes" id="UP001632037">
    <property type="component" value="Unassembled WGS sequence"/>
</dbReference>
<proteinExistence type="predicted"/>
<dbReference type="InterPro" id="IPR043157">
    <property type="entry name" value="Dynein_AAA1S"/>
</dbReference>
<dbReference type="Gene3D" id="3.40.50.300">
    <property type="entry name" value="P-loop containing nucleotide triphosphate hydrolases"/>
    <property type="match status" value="1"/>
</dbReference>
<keyword evidence="4" id="KW-1185">Reference proteome</keyword>
<evidence type="ECO:0000256" key="1">
    <source>
        <dbReference type="SAM" id="MobiDB-lite"/>
    </source>
</evidence>
<sequence length="215" mass="24166">MPQSRASVAPRSHLRTPSTNPSRKMCKLYILCSEQLSQQPHYDYGLRAAKSVLVMAGSLKRANPDLNEDVTLIRALRDSNIPKFLADDLPLFHAIHAANGSLLDDAHGRVRHEARRGPRGSRGNGKDREQQGPGQGRGHPVRRVQLQRPDRLQDDGEALPRAGNWTCLDEFNRFDIEVLSVVAQQLLILREDLIQGKEHINFMGIEILLKDHHSS</sequence>
<organism evidence="3 4">
    <name type="scientific">Phytophthora oleae</name>
    <dbReference type="NCBI Taxonomy" id="2107226"/>
    <lineage>
        <taxon>Eukaryota</taxon>
        <taxon>Sar</taxon>
        <taxon>Stramenopiles</taxon>
        <taxon>Oomycota</taxon>
        <taxon>Peronosporomycetes</taxon>
        <taxon>Peronosporales</taxon>
        <taxon>Peronosporaceae</taxon>
        <taxon>Phytophthora</taxon>
    </lineage>
</organism>
<evidence type="ECO:0000259" key="2">
    <source>
        <dbReference type="Pfam" id="PF12774"/>
    </source>
</evidence>
<dbReference type="InterPro" id="IPR026983">
    <property type="entry name" value="DHC"/>
</dbReference>
<protein>
    <recommendedName>
        <fullName evidence="2">Dynein heavy chain hydrolytic ATP-binding dynein motor region domain-containing protein</fullName>
    </recommendedName>
</protein>
<dbReference type="InterPro" id="IPR027417">
    <property type="entry name" value="P-loop_NTPase"/>
</dbReference>
<feature type="region of interest" description="Disordered" evidence="1">
    <location>
        <begin position="106"/>
        <end position="159"/>
    </location>
</feature>
<dbReference type="AlphaFoldDB" id="A0ABD3EXT0"/>
<feature type="compositionally biased region" description="Basic residues" evidence="1">
    <location>
        <begin position="109"/>
        <end position="119"/>
    </location>
</feature>
<evidence type="ECO:0000313" key="3">
    <source>
        <dbReference type="EMBL" id="KAL3659258.1"/>
    </source>
</evidence>
<name>A0ABD3EXT0_9STRA</name>
<dbReference type="Pfam" id="PF12774">
    <property type="entry name" value="AAA_6"/>
    <property type="match status" value="2"/>
</dbReference>
<dbReference type="Gene3D" id="1.10.8.710">
    <property type="match status" value="1"/>
</dbReference>